<dbReference type="Pfam" id="PF12301">
    <property type="entry name" value="CD99L2"/>
    <property type="match status" value="1"/>
</dbReference>
<dbReference type="GO" id="GO:0072683">
    <property type="term" value="P:T cell extravasation"/>
    <property type="evidence" value="ECO:0007669"/>
    <property type="project" value="TreeGrafter"/>
</dbReference>
<keyword evidence="3 8" id="KW-0812">Transmembrane</keyword>
<evidence type="ECO:0000256" key="7">
    <source>
        <dbReference type="SAM" id="MobiDB-lite"/>
    </source>
</evidence>
<dbReference type="PANTHER" id="PTHR15076">
    <property type="entry name" value="CD99/MIC2 PROTEIN RELATED"/>
    <property type="match status" value="1"/>
</dbReference>
<proteinExistence type="inferred from homology"/>
<evidence type="ECO:0000256" key="1">
    <source>
        <dbReference type="ARBA" id="ARBA00004479"/>
    </source>
</evidence>
<dbReference type="InterPro" id="IPR022078">
    <property type="entry name" value="CD99L2"/>
</dbReference>
<reference evidence="9" key="2">
    <citation type="submission" date="2025-09" db="UniProtKB">
        <authorList>
            <consortium name="Ensembl"/>
        </authorList>
    </citation>
    <scope>IDENTIFICATION</scope>
</reference>
<evidence type="ECO:0008006" key="11">
    <source>
        <dbReference type="Google" id="ProtNLM"/>
    </source>
</evidence>
<dbReference type="GO" id="GO:0034109">
    <property type="term" value="P:homotypic cell-cell adhesion"/>
    <property type="evidence" value="ECO:0007669"/>
    <property type="project" value="TreeGrafter"/>
</dbReference>
<dbReference type="GO" id="GO:0005886">
    <property type="term" value="C:plasma membrane"/>
    <property type="evidence" value="ECO:0007669"/>
    <property type="project" value="TreeGrafter"/>
</dbReference>
<feature type="transmembrane region" description="Helical" evidence="8">
    <location>
        <begin position="106"/>
        <end position="127"/>
    </location>
</feature>
<evidence type="ECO:0000256" key="6">
    <source>
        <dbReference type="ARBA" id="ARBA00023136"/>
    </source>
</evidence>
<evidence type="ECO:0000256" key="4">
    <source>
        <dbReference type="ARBA" id="ARBA00022729"/>
    </source>
</evidence>
<feature type="region of interest" description="Disordered" evidence="7">
    <location>
        <begin position="143"/>
        <end position="165"/>
    </location>
</feature>
<keyword evidence="6 8" id="KW-0472">Membrane</keyword>
<dbReference type="PANTHER" id="PTHR15076:SF15">
    <property type="entry name" value="CD99 ANTIGEN"/>
    <property type="match status" value="1"/>
</dbReference>
<dbReference type="Ensembl" id="ENSACIT00000018793.1">
    <property type="protein sequence ID" value="ENSACIP00000018303.1"/>
    <property type="gene ID" value="ENSACIG00000014296.1"/>
</dbReference>
<keyword evidence="5 8" id="KW-1133">Transmembrane helix</keyword>
<dbReference type="AlphaFoldDB" id="A0A3Q0S945"/>
<evidence type="ECO:0000313" key="10">
    <source>
        <dbReference type="Proteomes" id="UP000261340"/>
    </source>
</evidence>
<evidence type="ECO:0000256" key="2">
    <source>
        <dbReference type="ARBA" id="ARBA00008763"/>
    </source>
</evidence>
<dbReference type="GeneTree" id="ENSGT00940000177459"/>
<dbReference type="GO" id="GO:2000391">
    <property type="term" value="P:positive regulation of neutrophil extravasation"/>
    <property type="evidence" value="ECO:0007669"/>
    <property type="project" value="TreeGrafter"/>
</dbReference>
<comment type="similarity">
    <text evidence="2">Belongs to the CD99 family.</text>
</comment>
<reference evidence="9" key="1">
    <citation type="submission" date="2025-08" db="UniProtKB">
        <authorList>
            <consortium name="Ensembl"/>
        </authorList>
    </citation>
    <scope>IDENTIFICATION</scope>
</reference>
<organism evidence="9 10">
    <name type="scientific">Amphilophus citrinellus</name>
    <name type="common">Midas cichlid</name>
    <name type="synonym">Cichlasoma citrinellum</name>
    <dbReference type="NCBI Taxonomy" id="61819"/>
    <lineage>
        <taxon>Eukaryota</taxon>
        <taxon>Metazoa</taxon>
        <taxon>Chordata</taxon>
        <taxon>Craniata</taxon>
        <taxon>Vertebrata</taxon>
        <taxon>Euteleostomi</taxon>
        <taxon>Actinopterygii</taxon>
        <taxon>Neopterygii</taxon>
        <taxon>Teleostei</taxon>
        <taxon>Neoteleostei</taxon>
        <taxon>Acanthomorphata</taxon>
        <taxon>Ovalentaria</taxon>
        <taxon>Cichlomorphae</taxon>
        <taxon>Cichliformes</taxon>
        <taxon>Cichlidae</taxon>
        <taxon>New World cichlids</taxon>
        <taxon>Cichlasomatinae</taxon>
        <taxon>Heroini</taxon>
        <taxon>Amphilophus</taxon>
    </lineage>
</organism>
<protein>
    <recommendedName>
        <fullName evidence="11">CD99 molecule</fullName>
    </recommendedName>
</protein>
<evidence type="ECO:0000256" key="3">
    <source>
        <dbReference type="ARBA" id="ARBA00022692"/>
    </source>
</evidence>
<sequence>MDNLESAVNLNPLTACLWEKPSEPTWLQGEHANSTQKGCMLDSNPGPSCCEAAVLTTVPSCCLAFILFDISDNKNNKYFEKLVLNRSLAVTCPFFSCPAEAGSGPLAGIISAVGVALVGAASSYFAYQKKKLCFKMQGGADPESGKGHQGTHSEPQALSNLLQSN</sequence>
<keyword evidence="4" id="KW-0732">Signal</keyword>
<name>A0A3Q0S945_AMPCI</name>
<evidence type="ECO:0000256" key="5">
    <source>
        <dbReference type="ARBA" id="ARBA00022989"/>
    </source>
</evidence>
<evidence type="ECO:0000256" key="8">
    <source>
        <dbReference type="SAM" id="Phobius"/>
    </source>
</evidence>
<feature type="compositionally biased region" description="Polar residues" evidence="7">
    <location>
        <begin position="150"/>
        <end position="165"/>
    </location>
</feature>
<evidence type="ECO:0000313" key="9">
    <source>
        <dbReference type="Ensembl" id="ENSACIP00000018303.1"/>
    </source>
</evidence>
<comment type="subcellular location">
    <subcellularLocation>
        <location evidence="1">Membrane</location>
        <topology evidence="1">Single-pass type I membrane protein</topology>
    </subcellularLocation>
</comment>
<accession>A0A3Q0S945</accession>
<dbReference type="Proteomes" id="UP000261340">
    <property type="component" value="Unplaced"/>
</dbReference>
<keyword evidence="10" id="KW-1185">Reference proteome</keyword>